<keyword evidence="5" id="KW-1185">Reference proteome</keyword>
<dbReference type="OrthoDB" id="4336304at2"/>
<feature type="region of interest" description="Disordered" evidence="1">
    <location>
        <begin position="32"/>
        <end position="51"/>
    </location>
</feature>
<keyword evidence="2" id="KW-0472">Membrane</keyword>
<protein>
    <recommendedName>
        <fullName evidence="6">DUF916 domain-containing protein</fullName>
    </recommendedName>
</protein>
<feature type="region of interest" description="Disordered" evidence="1">
    <location>
        <begin position="279"/>
        <end position="317"/>
    </location>
</feature>
<dbReference type="RefSeq" id="WP_083105532.1">
    <property type="nucleotide sequence ID" value="NZ_CP020569.1"/>
</dbReference>
<evidence type="ECO:0000256" key="1">
    <source>
        <dbReference type="SAM" id="MobiDB-lite"/>
    </source>
</evidence>
<gene>
    <name evidence="4" type="ORF">B1H19_16950</name>
</gene>
<reference evidence="4 5" key="1">
    <citation type="submission" date="2017-04" db="EMBL/GenBank/DDBJ databases">
        <title>Complete Genome Sequence of Streptomyces gilvosporeus F607, a Capable Producer of Natamycin.</title>
        <authorList>
            <person name="Zong G."/>
            <person name="Zhong C."/>
            <person name="Fu J."/>
            <person name="Qin R."/>
            <person name="Cao G."/>
        </authorList>
    </citation>
    <scope>NUCLEOTIDE SEQUENCE [LARGE SCALE GENOMIC DNA]</scope>
    <source>
        <strain evidence="4 5">F607</strain>
    </source>
</reference>
<sequence>MPFRTPAVLSGAVLAAAAVLLWPAPALARPAAPGWSAAPAPGGGARPSAQDRPYFYLEGAPGAVLDDRLALTNPSRRPVTVRLSGSGTGGRLAFAAAEVTLPPRTRAGVPFTLAVPAGAVPGSRSGTITATATAGGGAQARVPLHLRVTGPALSALTVEGVSVVRGSGDGAVVRYALVNRGNTVLRPRVALRADGIFGATLHRPARPLPDALRPGQRIDRTEKWPDPPALEPVEVRVTATAGQGARGAASATYTAVPWGAAAGAAAVLAAGAGTWGVVRRRRRTRRGRDGAGPTAAARTATGTASGSVPVPGSGVRA</sequence>
<dbReference type="EMBL" id="CP020569">
    <property type="protein sequence ID" value="ARF55642.1"/>
    <property type="molecule type" value="Genomic_DNA"/>
</dbReference>
<proteinExistence type="predicted"/>
<evidence type="ECO:0000313" key="4">
    <source>
        <dbReference type="EMBL" id="ARF55642.1"/>
    </source>
</evidence>
<feature type="transmembrane region" description="Helical" evidence="2">
    <location>
        <begin position="258"/>
        <end position="278"/>
    </location>
</feature>
<dbReference type="STRING" id="553510.B1H19_16950"/>
<evidence type="ECO:0000256" key="3">
    <source>
        <dbReference type="SAM" id="SignalP"/>
    </source>
</evidence>
<evidence type="ECO:0000256" key="2">
    <source>
        <dbReference type="SAM" id="Phobius"/>
    </source>
</evidence>
<organism evidence="4 5">
    <name type="scientific">Streptomyces gilvosporeus</name>
    <dbReference type="NCBI Taxonomy" id="553510"/>
    <lineage>
        <taxon>Bacteria</taxon>
        <taxon>Bacillati</taxon>
        <taxon>Actinomycetota</taxon>
        <taxon>Actinomycetes</taxon>
        <taxon>Kitasatosporales</taxon>
        <taxon>Streptomycetaceae</taxon>
        <taxon>Streptomyces</taxon>
    </lineage>
</organism>
<feature type="chain" id="PRO_5013002233" description="DUF916 domain-containing protein" evidence="3">
    <location>
        <begin position="29"/>
        <end position="317"/>
    </location>
</feature>
<evidence type="ECO:0008006" key="6">
    <source>
        <dbReference type="Google" id="ProtNLM"/>
    </source>
</evidence>
<feature type="signal peptide" evidence="3">
    <location>
        <begin position="1"/>
        <end position="28"/>
    </location>
</feature>
<accession>A0A1V0TSH6</accession>
<feature type="compositionally biased region" description="Low complexity" evidence="1">
    <location>
        <begin position="291"/>
        <end position="304"/>
    </location>
</feature>
<keyword evidence="3" id="KW-0732">Signal</keyword>
<keyword evidence="2" id="KW-0812">Transmembrane</keyword>
<name>A0A1V0TSH6_9ACTN</name>
<dbReference type="AlphaFoldDB" id="A0A1V0TSH6"/>
<keyword evidence="2" id="KW-1133">Transmembrane helix</keyword>
<dbReference type="Proteomes" id="UP000192726">
    <property type="component" value="Chromosome"/>
</dbReference>
<evidence type="ECO:0000313" key="5">
    <source>
        <dbReference type="Proteomes" id="UP000192726"/>
    </source>
</evidence>
<dbReference type="KEGG" id="sgv:B1H19_16950"/>